<proteinExistence type="predicted"/>
<evidence type="ECO:0000313" key="2">
    <source>
        <dbReference type="EMBL" id="MBB5207585.1"/>
    </source>
</evidence>
<keyword evidence="1" id="KW-0472">Membrane</keyword>
<sequence>MNSTATYADPRRPVDRFLGNYSEDHRNPTNRIVHWFCVPVIVWTVVALLWVIPVPTMLAKPGMWAAMALFFATIFYLRLSRRLAVALLVFFAALMVITHFVYEAIGGTALMWTAIGVFVAAWIAQFIGHQIEGKRPSFLTDLVYLLIGPMWLMSKLFRRAGISY</sequence>
<dbReference type="InterPro" id="IPR009305">
    <property type="entry name" value="Mpo1-like"/>
</dbReference>
<gene>
    <name evidence="2" type="ORF">HNQ52_001114</name>
</gene>
<dbReference type="EMBL" id="JACHHP010000002">
    <property type="protein sequence ID" value="MBB5207585.1"/>
    <property type="molecule type" value="Genomic_DNA"/>
</dbReference>
<keyword evidence="3" id="KW-1185">Reference proteome</keyword>
<feature type="transmembrane region" description="Helical" evidence="1">
    <location>
        <begin position="84"/>
        <end position="102"/>
    </location>
</feature>
<dbReference type="PANTHER" id="PTHR28026">
    <property type="entry name" value="DUF962 DOMAIN PROTEIN (AFU_ORTHOLOGUE AFUA_8G05310)"/>
    <property type="match status" value="1"/>
</dbReference>
<evidence type="ECO:0000256" key="1">
    <source>
        <dbReference type="SAM" id="Phobius"/>
    </source>
</evidence>
<dbReference type="Proteomes" id="UP000521199">
    <property type="component" value="Unassembled WGS sequence"/>
</dbReference>
<dbReference type="AlphaFoldDB" id="A0A7W8D6B1"/>
<evidence type="ECO:0000313" key="3">
    <source>
        <dbReference type="Proteomes" id="UP000521199"/>
    </source>
</evidence>
<feature type="transmembrane region" description="Helical" evidence="1">
    <location>
        <begin position="32"/>
        <end position="52"/>
    </location>
</feature>
<reference evidence="2 3" key="1">
    <citation type="submission" date="2020-08" db="EMBL/GenBank/DDBJ databases">
        <title>Genomic Encyclopedia of Type Strains, Phase IV (KMG-IV): sequencing the most valuable type-strain genomes for metagenomic binning, comparative biology and taxonomic classification.</title>
        <authorList>
            <person name="Goeker M."/>
        </authorList>
    </citation>
    <scope>NUCLEOTIDE SEQUENCE [LARGE SCALE GENOMIC DNA]</scope>
    <source>
        <strain evidence="2 3">DSM 24163</strain>
    </source>
</reference>
<dbReference type="Pfam" id="PF06127">
    <property type="entry name" value="Mpo1-like"/>
    <property type="match status" value="1"/>
</dbReference>
<comment type="caution">
    <text evidence="2">The sequence shown here is derived from an EMBL/GenBank/DDBJ whole genome shotgun (WGS) entry which is preliminary data.</text>
</comment>
<name>A0A7W8D6B1_9GAMM</name>
<feature type="transmembrane region" description="Helical" evidence="1">
    <location>
        <begin position="108"/>
        <end position="127"/>
    </location>
</feature>
<feature type="transmembrane region" description="Helical" evidence="1">
    <location>
        <begin position="139"/>
        <end position="157"/>
    </location>
</feature>
<protein>
    <submittedName>
        <fullName evidence="2">Putative membrane protein YGL010W</fullName>
    </submittedName>
</protein>
<dbReference type="PANTHER" id="PTHR28026:SF9">
    <property type="entry name" value="2-HYDROXY-PALMITIC ACID DIOXYGENASE MPO1"/>
    <property type="match status" value="1"/>
</dbReference>
<dbReference type="GO" id="GO:0046521">
    <property type="term" value="P:sphingoid catabolic process"/>
    <property type="evidence" value="ECO:0007669"/>
    <property type="project" value="TreeGrafter"/>
</dbReference>
<dbReference type="RefSeq" id="WP_183960129.1">
    <property type="nucleotide sequence ID" value="NZ_JACHHP010000002.1"/>
</dbReference>
<accession>A0A7W8D6B1</accession>
<dbReference type="GO" id="GO:0016020">
    <property type="term" value="C:membrane"/>
    <property type="evidence" value="ECO:0007669"/>
    <property type="project" value="GOC"/>
</dbReference>
<keyword evidence="1" id="KW-0812">Transmembrane</keyword>
<feature type="transmembrane region" description="Helical" evidence="1">
    <location>
        <begin position="58"/>
        <end position="77"/>
    </location>
</feature>
<keyword evidence="1" id="KW-1133">Transmembrane helix</keyword>
<organism evidence="2 3">
    <name type="scientific">Chiayiivirga flava</name>
    <dbReference type="NCBI Taxonomy" id="659595"/>
    <lineage>
        <taxon>Bacteria</taxon>
        <taxon>Pseudomonadati</taxon>
        <taxon>Pseudomonadota</taxon>
        <taxon>Gammaproteobacteria</taxon>
        <taxon>Lysobacterales</taxon>
        <taxon>Lysobacteraceae</taxon>
        <taxon>Chiayiivirga</taxon>
    </lineage>
</organism>